<sequence>MSIQVFILDKTISLVYKVFSMRTRRSAYLISPTSMNIRMNDPVGCSGYKENGKQSASRFTRTTMNEFNLFVYFKNLINLACARFKISLKILVAQNPFYKRTLPEFMINRAYPLFMFIGVLYRLLHNFYLMMSK</sequence>
<protein>
    <submittedName>
        <fullName evidence="2">Uncharacterized protein</fullName>
    </submittedName>
</protein>
<organism evidence="2 3">
    <name type="scientific">Dyadobacter koreensis</name>
    <dbReference type="NCBI Taxonomy" id="408657"/>
    <lineage>
        <taxon>Bacteria</taxon>
        <taxon>Pseudomonadati</taxon>
        <taxon>Bacteroidota</taxon>
        <taxon>Cytophagia</taxon>
        <taxon>Cytophagales</taxon>
        <taxon>Spirosomataceae</taxon>
        <taxon>Dyadobacter</taxon>
    </lineage>
</organism>
<dbReference type="EMBL" id="FNXY01000006">
    <property type="protein sequence ID" value="SEJ32063.1"/>
    <property type="molecule type" value="Genomic_DNA"/>
</dbReference>
<evidence type="ECO:0000313" key="2">
    <source>
        <dbReference type="EMBL" id="SEJ32063.1"/>
    </source>
</evidence>
<evidence type="ECO:0000256" key="1">
    <source>
        <dbReference type="SAM" id="Phobius"/>
    </source>
</evidence>
<gene>
    <name evidence="2" type="ORF">SAMN04487995_4183</name>
</gene>
<feature type="transmembrane region" description="Helical" evidence="1">
    <location>
        <begin position="106"/>
        <end position="124"/>
    </location>
</feature>
<evidence type="ECO:0000313" key="3">
    <source>
        <dbReference type="Proteomes" id="UP000199532"/>
    </source>
</evidence>
<dbReference type="STRING" id="408657.SAMN04487995_4183"/>
<accession>A0A1H6XSN2</accession>
<dbReference type="Proteomes" id="UP000199532">
    <property type="component" value="Unassembled WGS sequence"/>
</dbReference>
<keyword evidence="3" id="KW-1185">Reference proteome</keyword>
<name>A0A1H6XSN2_9BACT</name>
<dbReference type="AlphaFoldDB" id="A0A1H6XSN2"/>
<proteinExistence type="predicted"/>
<keyword evidence="1" id="KW-0472">Membrane</keyword>
<reference evidence="2 3" key="1">
    <citation type="submission" date="2016-10" db="EMBL/GenBank/DDBJ databases">
        <authorList>
            <person name="de Groot N.N."/>
        </authorList>
    </citation>
    <scope>NUCLEOTIDE SEQUENCE [LARGE SCALE GENOMIC DNA]</scope>
    <source>
        <strain evidence="2 3">DSM 19938</strain>
    </source>
</reference>
<keyword evidence="1" id="KW-0812">Transmembrane</keyword>
<keyword evidence="1" id="KW-1133">Transmembrane helix</keyword>